<evidence type="ECO:0000313" key="1">
    <source>
        <dbReference type="EMBL" id="OAY49846.1"/>
    </source>
</evidence>
<name>A0A2C9VUM4_MANES</name>
<organism evidence="1">
    <name type="scientific">Manihot esculenta</name>
    <name type="common">Cassava</name>
    <name type="synonym">Jatropha manihot</name>
    <dbReference type="NCBI Taxonomy" id="3983"/>
    <lineage>
        <taxon>Eukaryota</taxon>
        <taxon>Viridiplantae</taxon>
        <taxon>Streptophyta</taxon>
        <taxon>Embryophyta</taxon>
        <taxon>Tracheophyta</taxon>
        <taxon>Spermatophyta</taxon>
        <taxon>Magnoliopsida</taxon>
        <taxon>eudicotyledons</taxon>
        <taxon>Gunneridae</taxon>
        <taxon>Pentapetalae</taxon>
        <taxon>rosids</taxon>
        <taxon>fabids</taxon>
        <taxon>Malpighiales</taxon>
        <taxon>Euphorbiaceae</taxon>
        <taxon>Crotonoideae</taxon>
        <taxon>Manihoteae</taxon>
        <taxon>Manihot</taxon>
    </lineage>
</organism>
<accession>A0A2C9VUM4</accession>
<proteinExistence type="predicted"/>
<dbReference type="EMBL" id="CM004391">
    <property type="protein sequence ID" value="OAY49846.1"/>
    <property type="molecule type" value="Genomic_DNA"/>
</dbReference>
<gene>
    <name evidence="1" type="ORF">MANES_05G088500</name>
</gene>
<evidence type="ECO:0008006" key="2">
    <source>
        <dbReference type="Google" id="ProtNLM"/>
    </source>
</evidence>
<reference evidence="1" key="1">
    <citation type="submission" date="2016-02" db="EMBL/GenBank/DDBJ databases">
        <title>WGS assembly of Manihot esculenta.</title>
        <authorList>
            <person name="Bredeson J.V."/>
            <person name="Prochnik S.E."/>
            <person name="Lyons J.B."/>
            <person name="Schmutz J."/>
            <person name="Grimwood J."/>
            <person name="Vrebalov J."/>
            <person name="Bart R.S."/>
            <person name="Amuge T."/>
            <person name="Ferguson M.E."/>
            <person name="Green R."/>
            <person name="Putnam N."/>
            <person name="Stites J."/>
            <person name="Rounsley S."/>
            <person name="Rokhsar D.S."/>
        </authorList>
    </citation>
    <scope>NUCLEOTIDE SEQUENCE [LARGE SCALE GENOMIC DNA]</scope>
    <source>
        <tissue evidence="1">Leaf</tissue>
    </source>
</reference>
<dbReference type="AlphaFoldDB" id="A0A2C9VUM4"/>
<protein>
    <recommendedName>
        <fullName evidence="2">Retrotransposon gag domain-containing protein</fullName>
    </recommendedName>
</protein>
<sequence length="210" mass="24116">MEEFNKTLLIRLDCRYYEDPSEAITHLKQTSTISAYQEEFEKLSHHIDNLPQIFLVGCFIARLKDDIRLDVKIKQPRHLIDFIGVAKLIEEKLNLQRTNISGGRISGLARAIISSQEAKERRDKGLCYYCDERYNPGHRCQKPQLFASEDSLEPEIEETSSLEFTKVILDILLQAMARTDHPQTLQLQGKLKGRDVAILIDSGSTHNFVD</sequence>